<organism evidence="1 2">
    <name type="scientific">Kocuria marina subsp. indica</name>
    <dbReference type="NCBI Taxonomy" id="1049583"/>
    <lineage>
        <taxon>Bacteria</taxon>
        <taxon>Bacillati</taxon>
        <taxon>Actinomycetota</taxon>
        <taxon>Actinomycetes</taxon>
        <taxon>Micrococcales</taxon>
        <taxon>Micrococcaceae</taxon>
        <taxon>Kocuria</taxon>
    </lineage>
</organism>
<dbReference type="Pfam" id="PF06224">
    <property type="entry name" value="AlkZ-like"/>
    <property type="match status" value="1"/>
</dbReference>
<protein>
    <submittedName>
        <fullName evidence="1">Winged helix DNA-binding domain-containing protein</fullName>
    </submittedName>
</protein>
<keyword evidence="1" id="KW-0238">DNA-binding</keyword>
<sequence length="371" mass="41500">MSAAHRSEAVSAAQLRRWTLARQHLIEPATMSVVDLTEHLVGLQAQTPWSWYAGFHARQHPADAEEISSYLGEKHLVRMSSLRATIHLMTPRDAVSLRAMTQPVHDRTLASSFGRELAGVGLDAVTAAAGELLAERPMTLKDLGGQLSRTWPDTSPSALAMVARYRLPLVQLPPRGLWRQSGPIAYATLEQWLGNSPEPGLSITDYILRYLAAYGPATVMDFQAWAGITKTRPHFDKLADDLITFRDERGQRLYDLPQAPRPTDARALPVRLLYDYDNLLLAYKDRSRFITEPYAARQREMDGVTAQAVLVNGITAGTWRHSTDEGTSRIDIVLIESVNRRVLDLLRTQAWNLARWLDPSCDVLISISDSR</sequence>
<evidence type="ECO:0000313" key="2">
    <source>
        <dbReference type="Proteomes" id="UP000471026"/>
    </source>
</evidence>
<evidence type="ECO:0000313" key="1">
    <source>
        <dbReference type="EMBL" id="NDO78944.1"/>
    </source>
</evidence>
<dbReference type="Proteomes" id="UP000471026">
    <property type="component" value="Unassembled WGS sequence"/>
</dbReference>
<dbReference type="RefSeq" id="WP_162230244.1">
    <property type="nucleotide sequence ID" value="NZ_WMHZ01000021.1"/>
</dbReference>
<dbReference type="GO" id="GO:0003677">
    <property type="term" value="F:DNA binding"/>
    <property type="evidence" value="ECO:0007669"/>
    <property type="project" value="UniProtKB-KW"/>
</dbReference>
<reference evidence="1 2" key="1">
    <citation type="submission" date="2019-11" db="EMBL/GenBank/DDBJ databases">
        <title>Draft genome sequence of Kocuria indica DP-K7, a methyl red degrading Actinobacterium.</title>
        <authorList>
            <person name="Kumaran S."/>
            <person name="Tischler D."/>
            <person name="Ngo A.C.R."/>
            <person name="Schultes F."/>
        </authorList>
    </citation>
    <scope>NUCLEOTIDE SEQUENCE [LARGE SCALE GENOMIC DNA]</scope>
    <source>
        <strain evidence="1 2">DP-K7</strain>
    </source>
</reference>
<dbReference type="EMBL" id="WMHZ01000021">
    <property type="protein sequence ID" value="NDO78944.1"/>
    <property type="molecule type" value="Genomic_DNA"/>
</dbReference>
<dbReference type="PANTHER" id="PTHR38479:SF2">
    <property type="entry name" value="WINGED HELIX DNA-BINDING DOMAIN-CONTAINING PROTEIN"/>
    <property type="match status" value="1"/>
</dbReference>
<proteinExistence type="predicted"/>
<name>A0A6N9R153_9MICC</name>
<dbReference type="InterPro" id="IPR009351">
    <property type="entry name" value="AlkZ-like"/>
</dbReference>
<comment type="caution">
    <text evidence="1">The sequence shown here is derived from an EMBL/GenBank/DDBJ whole genome shotgun (WGS) entry which is preliminary data.</text>
</comment>
<accession>A0A6N9R153</accession>
<dbReference type="AlphaFoldDB" id="A0A6N9R153"/>
<gene>
    <name evidence="1" type="ORF">GKZ75_12095</name>
</gene>
<dbReference type="PANTHER" id="PTHR38479">
    <property type="entry name" value="LMO0824 PROTEIN"/>
    <property type="match status" value="1"/>
</dbReference>